<evidence type="ECO:0000256" key="1">
    <source>
        <dbReference type="ARBA" id="ARBA00023125"/>
    </source>
</evidence>
<dbReference type="EMBL" id="QXWK01000020">
    <property type="protein sequence ID" value="NBH62210.1"/>
    <property type="molecule type" value="Genomic_DNA"/>
</dbReference>
<sequence length="190" mass="22311">MDRRQQKTRAAIFDALAQLLTEKQFHQITVQEIIDKANVGRSTFYAHFETKDHLLKELCTDLFSHVFSDHLASEKTHDFSASSGSAAELVTHLLYHLRDDKRNIMGILSCESGELFLRYFREYLYRFFEETLLPELETKKETLRQMPQGLLIHHLSCSFIGMVQWWLRQGLVQTPEEIAFWFLAVLPARF</sequence>
<accession>A0A845QJB0</accession>
<dbReference type="AlphaFoldDB" id="A0A845QJB0"/>
<comment type="caution">
    <text evidence="4">The sequence shown here is derived from an EMBL/GenBank/DDBJ whole genome shotgun (WGS) entry which is preliminary data.</text>
</comment>
<dbReference type="PANTHER" id="PTHR43479:SF23">
    <property type="entry name" value="HTH TETR-TYPE DOMAIN-CONTAINING PROTEIN"/>
    <property type="match status" value="1"/>
</dbReference>
<dbReference type="InterPro" id="IPR039532">
    <property type="entry name" value="TetR_C_Firmicutes"/>
</dbReference>
<proteinExistence type="predicted"/>
<dbReference type="Gene3D" id="1.10.357.10">
    <property type="entry name" value="Tetracycline Repressor, domain 2"/>
    <property type="match status" value="1"/>
</dbReference>
<keyword evidence="5" id="KW-1185">Reference proteome</keyword>
<dbReference type="PROSITE" id="PS50977">
    <property type="entry name" value="HTH_TETR_2"/>
    <property type="match status" value="1"/>
</dbReference>
<dbReference type="InterPro" id="IPR001647">
    <property type="entry name" value="HTH_TetR"/>
</dbReference>
<dbReference type="PRINTS" id="PR00455">
    <property type="entry name" value="HTHTETR"/>
</dbReference>
<protein>
    <submittedName>
        <fullName evidence="4">TetR/AcrR family transcriptional regulator</fullName>
    </submittedName>
</protein>
<evidence type="ECO:0000259" key="3">
    <source>
        <dbReference type="PROSITE" id="PS50977"/>
    </source>
</evidence>
<feature type="DNA-binding region" description="H-T-H motif" evidence="2">
    <location>
        <begin position="29"/>
        <end position="48"/>
    </location>
</feature>
<dbReference type="InterPro" id="IPR009057">
    <property type="entry name" value="Homeodomain-like_sf"/>
</dbReference>
<dbReference type="PANTHER" id="PTHR43479">
    <property type="entry name" value="ACREF/ENVCD OPERON REPRESSOR-RELATED"/>
    <property type="match status" value="1"/>
</dbReference>
<dbReference type="Pfam" id="PF14278">
    <property type="entry name" value="TetR_C_8"/>
    <property type="match status" value="1"/>
</dbReference>
<dbReference type="RefSeq" id="WP_160202494.1">
    <property type="nucleotide sequence ID" value="NZ_QXWK01000020.1"/>
</dbReference>
<gene>
    <name evidence="4" type="ORF">D0435_11155</name>
</gene>
<dbReference type="GO" id="GO:0003677">
    <property type="term" value="F:DNA binding"/>
    <property type="evidence" value="ECO:0007669"/>
    <property type="project" value="UniProtKB-UniRule"/>
</dbReference>
<evidence type="ECO:0000313" key="5">
    <source>
        <dbReference type="Proteomes" id="UP000446866"/>
    </source>
</evidence>
<reference evidence="4 5" key="1">
    <citation type="submission" date="2018-08" db="EMBL/GenBank/DDBJ databases">
        <title>Murine metabolic-syndrome-specific gut microbial biobank.</title>
        <authorList>
            <person name="Liu C."/>
        </authorList>
    </citation>
    <scope>NUCLEOTIDE SEQUENCE [LARGE SCALE GENOMIC DNA]</scope>
    <source>
        <strain evidence="4 5">28</strain>
    </source>
</reference>
<evidence type="ECO:0000313" key="4">
    <source>
        <dbReference type="EMBL" id="NBH62210.1"/>
    </source>
</evidence>
<evidence type="ECO:0000256" key="2">
    <source>
        <dbReference type="PROSITE-ProRule" id="PRU00335"/>
    </source>
</evidence>
<dbReference type="SUPFAM" id="SSF46689">
    <property type="entry name" value="Homeodomain-like"/>
    <property type="match status" value="1"/>
</dbReference>
<name>A0A845QJB0_9FIRM</name>
<dbReference type="InterPro" id="IPR050624">
    <property type="entry name" value="HTH-type_Tx_Regulator"/>
</dbReference>
<dbReference type="Proteomes" id="UP000446866">
    <property type="component" value="Unassembled WGS sequence"/>
</dbReference>
<organism evidence="4 5">
    <name type="scientific">Anaerotruncus colihominis</name>
    <dbReference type="NCBI Taxonomy" id="169435"/>
    <lineage>
        <taxon>Bacteria</taxon>
        <taxon>Bacillati</taxon>
        <taxon>Bacillota</taxon>
        <taxon>Clostridia</taxon>
        <taxon>Eubacteriales</taxon>
        <taxon>Oscillospiraceae</taxon>
        <taxon>Anaerotruncus</taxon>
    </lineage>
</organism>
<keyword evidence="1 2" id="KW-0238">DNA-binding</keyword>
<dbReference type="Pfam" id="PF00440">
    <property type="entry name" value="TetR_N"/>
    <property type="match status" value="1"/>
</dbReference>
<feature type="domain" description="HTH tetR-type" evidence="3">
    <location>
        <begin position="6"/>
        <end position="66"/>
    </location>
</feature>